<feature type="transmembrane region" description="Helical" evidence="2">
    <location>
        <begin position="14"/>
        <end position="34"/>
    </location>
</feature>
<evidence type="ECO:0000313" key="3">
    <source>
        <dbReference type="EMBL" id="CAH0021086.1"/>
    </source>
</evidence>
<reference evidence="3" key="1">
    <citation type="submission" date="2021-10" db="EMBL/GenBank/DDBJ databases">
        <authorList>
            <person name="Piombo E."/>
        </authorList>
    </citation>
    <scope>NUCLEOTIDE SEQUENCE</scope>
</reference>
<dbReference type="PANTHER" id="PTHR35394:SF5">
    <property type="entry name" value="DUF3176 DOMAIN-CONTAINING PROTEIN"/>
    <property type="match status" value="1"/>
</dbReference>
<name>A0A9N9VG08_9HYPO</name>
<dbReference type="EMBL" id="CABFNQ020000652">
    <property type="protein sequence ID" value="CAH0021086.1"/>
    <property type="molecule type" value="Genomic_DNA"/>
</dbReference>
<dbReference type="PANTHER" id="PTHR35394">
    <property type="entry name" value="DUF3176 DOMAIN-CONTAINING PROTEIN"/>
    <property type="match status" value="1"/>
</dbReference>
<proteinExistence type="predicted"/>
<dbReference type="Pfam" id="PF11374">
    <property type="entry name" value="DUF3176"/>
    <property type="match status" value="1"/>
</dbReference>
<dbReference type="InterPro" id="IPR021514">
    <property type="entry name" value="DUF3176"/>
</dbReference>
<keyword evidence="2" id="KW-0812">Transmembrane</keyword>
<feature type="region of interest" description="Disordered" evidence="1">
    <location>
        <begin position="604"/>
        <end position="625"/>
    </location>
</feature>
<organism evidence="3 4">
    <name type="scientific">Clonostachys rhizophaga</name>
    <dbReference type="NCBI Taxonomy" id="160324"/>
    <lineage>
        <taxon>Eukaryota</taxon>
        <taxon>Fungi</taxon>
        <taxon>Dikarya</taxon>
        <taxon>Ascomycota</taxon>
        <taxon>Pezizomycotina</taxon>
        <taxon>Sordariomycetes</taxon>
        <taxon>Hypocreomycetidae</taxon>
        <taxon>Hypocreales</taxon>
        <taxon>Bionectriaceae</taxon>
        <taxon>Clonostachys</taxon>
    </lineage>
</organism>
<comment type="caution">
    <text evidence="3">The sequence shown here is derived from an EMBL/GenBank/DDBJ whole genome shotgun (WGS) entry which is preliminary data.</text>
</comment>
<sequence length="625" mass="69676">MAAQTITHVWALEFWSLAASLAQFAIMFALMMFFDGKQTFDGLFVAMNTITSILSTGSRASLLTTVSSCISQRSWAAFSAKPRRLYDFEMISESSRGPLGGVQLLVDSRFKGGALVRFGAIITLLSIATGPFAQQLVRVRQIDFLEEGGSITQGLSYSKGIVKPHFGAHYGQKDSMIIMNVRVVMCKPDFSMKASLMFALSAEKSDVIRQATFECPGTSCLFQNFRSLAICSRCYDISSMLVVNQYMTNFTDNNILLPNIVFQMDFIWKSKMYLQMTLILEPDRLVLSLYGTSNPDKSIKAREIDTLIWSQSVIKVDNSTNIWQWPNMSVYAMECALFYCIKDYSFRVVNSSMELELESERKEYRRHPDSWKLLLGNSESEIIANASINLALHPNQSAFERSDLQLSSDLNKSEGFNISQSGVKTISSLVQTLFSSCFNKKGCPAAVDDWRPPTGYYSHSRMRNVMDYNPDIAPFTWFSENLTARFDGIAASMSNSLRSGDDLNSRFVGKVANPITVYKINWPWISYQLFLQVAAMIFFAITVGVNRQPGGSHIPVWKSSQLAVMSQGPLVSDVLKGAKTLEELETAAKKTSIMLFAKDEDQPLMPLGAGEAADGTSLRRNSASD</sequence>
<keyword evidence="4" id="KW-1185">Reference proteome</keyword>
<evidence type="ECO:0000256" key="2">
    <source>
        <dbReference type="SAM" id="Phobius"/>
    </source>
</evidence>
<keyword evidence="2" id="KW-1133">Transmembrane helix</keyword>
<protein>
    <submittedName>
        <fullName evidence="3">Uncharacterized protein</fullName>
    </submittedName>
</protein>
<dbReference type="AlphaFoldDB" id="A0A9N9VG08"/>
<evidence type="ECO:0000313" key="4">
    <source>
        <dbReference type="Proteomes" id="UP000696573"/>
    </source>
</evidence>
<keyword evidence="2" id="KW-0472">Membrane</keyword>
<accession>A0A9N9VG08</accession>
<dbReference type="OrthoDB" id="5376804at2759"/>
<evidence type="ECO:0000256" key="1">
    <source>
        <dbReference type="SAM" id="MobiDB-lite"/>
    </source>
</evidence>
<dbReference type="Proteomes" id="UP000696573">
    <property type="component" value="Unassembled WGS sequence"/>
</dbReference>
<gene>
    <name evidence="3" type="ORF">CRHIZ90672A_00013303</name>
</gene>